<dbReference type="Gene3D" id="3.40.50.720">
    <property type="entry name" value="NAD(P)-binding Rossmann-like Domain"/>
    <property type="match status" value="1"/>
</dbReference>
<dbReference type="Proteomes" id="UP001470230">
    <property type="component" value="Unassembled WGS sequence"/>
</dbReference>
<comment type="caution">
    <text evidence="5">The sequence shown here is derived from an EMBL/GenBank/DDBJ whole genome shotgun (WGS) entry which is preliminary data.</text>
</comment>
<evidence type="ECO:0000313" key="6">
    <source>
        <dbReference type="Proteomes" id="UP001470230"/>
    </source>
</evidence>
<keyword evidence="2" id="KW-0560">Oxidoreductase</keyword>
<dbReference type="SUPFAM" id="SSF51735">
    <property type="entry name" value="NAD(P)-binding Rossmann-fold domains"/>
    <property type="match status" value="1"/>
</dbReference>
<reference evidence="5 6" key="1">
    <citation type="submission" date="2024-04" db="EMBL/GenBank/DDBJ databases">
        <title>Tritrichomonas musculus Genome.</title>
        <authorList>
            <person name="Alves-Ferreira E."/>
            <person name="Grigg M."/>
            <person name="Lorenzi H."/>
            <person name="Galac M."/>
        </authorList>
    </citation>
    <scope>NUCLEOTIDE SEQUENCE [LARGE SCALE GENOMIC DNA]</scope>
    <source>
        <strain evidence="5 6">EAF2021</strain>
    </source>
</reference>
<accession>A0ABR2IDR9</accession>
<proteinExistence type="inferred from homology"/>
<dbReference type="Pfam" id="PF03807">
    <property type="entry name" value="F420_oxidored"/>
    <property type="match status" value="1"/>
</dbReference>
<dbReference type="PANTHER" id="PTHR11645:SF0">
    <property type="entry name" value="PYRROLINE-5-CARBOXYLATE REDUCTASE 3"/>
    <property type="match status" value="1"/>
</dbReference>
<keyword evidence="6" id="KW-1185">Reference proteome</keyword>
<gene>
    <name evidence="5" type="ORF">M9Y10_012257</name>
</gene>
<evidence type="ECO:0000313" key="5">
    <source>
        <dbReference type="EMBL" id="KAK8860592.1"/>
    </source>
</evidence>
<evidence type="ECO:0000256" key="1">
    <source>
        <dbReference type="ARBA" id="ARBA00005525"/>
    </source>
</evidence>
<feature type="compositionally biased region" description="Polar residues" evidence="3">
    <location>
        <begin position="270"/>
        <end position="314"/>
    </location>
</feature>
<feature type="compositionally biased region" description="Basic and acidic residues" evidence="3">
    <location>
        <begin position="254"/>
        <end position="269"/>
    </location>
</feature>
<evidence type="ECO:0000259" key="4">
    <source>
        <dbReference type="Pfam" id="PF03807"/>
    </source>
</evidence>
<organism evidence="5 6">
    <name type="scientific">Tritrichomonas musculus</name>
    <dbReference type="NCBI Taxonomy" id="1915356"/>
    <lineage>
        <taxon>Eukaryota</taxon>
        <taxon>Metamonada</taxon>
        <taxon>Parabasalia</taxon>
        <taxon>Tritrichomonadida</taxon>
        <taxon>Tritrichomonadidae</taxon>
        <taxon>Tritrichomonas</taxon>
    </lineage>
</organism>
<evidence type="ECO:0000256" key="2">
    <source>
        <dbReference type="ARBA" id="ARBA00023002"/>
    </source>
</evidence>
<name>A0ABR2IDR9_9EUKA</name>
<comment type="similarity">
    <text evidence="1">Belongs to the pyrroline-5-carboxylate reductase family.</text>
</comment>
<protein>
    <recommendedName>
        <fullName evidence="4">Pyrroline-5-carboxylate reductase catalytic N-terminal domain-containing protein</fullName>
    </recommendedName>
</protein>
<dbReference type="EMBL" id="JAPFFF010000018">
    <property type="protein sequence ID" value="KAK8860592.1"/>
    <property type="molecule type" value="Genomic_DNA"/>
</dbReference>
<sequence>MSHFRYTEEEIDELCRIPPWTDSSLDKQTKRIHDQVPLTRKCIVDQCLFWCDVAQRFKRSLHSKRVAVTPQDADENNQANNQSSDANFIVGVIGCGSVGSKFVRELVKRDIVKPNQIKISSRTPSRAKQRCGLEVIPSNVEIASHCTILFIFVLPFHFRNFSREIRDAIQGSRPLVVSSLAGFTQMYLQRALNTPFLITTGVDMPTIQTAAEHLDEEFPLASFSTGDELVHFQDYFMGMFEAGGDMNPANQAETESKPKEINQEQKDQQDQNPSQLNIDNVESQTSHNHNTESNDQNVSPANGTENENNSNAPNDINEEQKSQNEENNQNNESEQKNEKDLNPFTMGFSNSKLMRKVHEASFAAENLSNCGFDFLTSTINALKDWVALDSNYAKIQAKPETYNKLWARSFIPLSSLNRVESIQTSGSVEQQMPVRFMLKRAFIRSLIGNKFVNMETSEQQKLAPLSAT</sequence>
<evidence type="ECO:0000256" key="3">
    <source>
        <dbReference type="SAM" id="MobiDB-lite"/>
    </source>
</evidence>
<dbReference type="InterPro" id="IPR028939">
    <property type="entry name" value="P5C_Rdtase_cat_N"/>
</dbReference>
<feature type="region of interest" description="Disordered" evidence="3">
    <location>
        <begin position="243"/>
        <end position="347"/>
    </location>
</feature>
<dbReference type="InterPro" id="IPR036291">
    <property type="entry name" value="NAD(P)-bd_dom_sf"/>
</dbReference>
<dbReference type="PANTHER" id="PTHR11645">
    <property type="entry name" value="PYRROLINE-5-CARBOXYLATE REDUCTASE"/>
    <property type="match status" value="1"/>
</dbReference>
<feature type="domain" description="Pyrroline-5-carboxylate reductase catalytic N-terminal" evidence="4">
    <location>
        <begin position="90"/>
        <end position="181"/>
    </location>
</feature>